<dbReference type="PIRSF" id="PIRSF039117">
    <property type="entry name" value="KaiC"/>
    <property type="match status" value="1"/>
</dbReference>
<dbReference type="InterPro" id="IPR027417">
    <property type="entry name" value="P-loop_NTPase"/>
</dbReference>
<dbReference type="InterPro" id="IPR030665">
    <property type="entry name" value="KaiC"/>
</dbReference>
<proteinExistence type="predicted"/>
<dbReference type="SMART" id="SM00382">
    <property type="entry name" value="AAA"/>
    <property type="match status" value="2"/>
</dbReference>
<dbReference type="PANTHER" id="PTHR42926">
    <property type="match status" value="1"/>
</dbReference>
<keyword evidence="2" id="KW-0597">Phosphoprotein</keyword>
<sequence>MVRKTTTRRGNLTPSARMPEIQKVPSGIRGLDELTGGGLPAGRPTLVCGGPGCGKTLLAMTFLVKGARDYREPGVFVSFDERIVDLAANVSSLGFDLVELQEQKLIAMDHVVLDRQAFQETGEYDLEGLFVRLGHAINRVEAKRVVLDSIDSLFAGIPNAAVVRSELVRLFNWLKERGLSTIVTAERGETGLTRHGVEEYVSDCVIVLDHRVIEQLSTRRLRVVKYRGSAHGTNEYPFLIGRRGITVFPVTSLGLAQIASAERVSTGMADLDKMLEGKGFYKGSSVLLGGGAGTGKTSIAAHFVEAACRRGERCVFFSFEESPSQPTRNMRSLGIDLQPWIESGLLRCHSTRPSLHGLEPHLASMLEEIDDYRPHVTVVDPLSALLASGTQHQTQGMLLRLIDHLKTNGVTALFTTLQTEDDLTHLSISSIMDTWIRVLNEDVDDDVVRQLHVVKSRGMAHSTKRRVMEITEHGVRLKDEAPKSLRSQ</sequence>
<dbReference type="SUPFAM" id="SSF52540">
    <property type="entry name" value="P-loop containing nucleoside triphosphate hydrolases"/>
    <property type="match status" value="2"/>
</dbReference>
<accession>A0A6B8KGE8</accession>
<evidence type="ECO:0000256" key="1">
    <source>
        <dbReference type="ARBA" id="ARBA00012513"/>
    </source>
</evidence>
<dbReference type="InterPro" id="IPR003593">
    <property type="entry name" value="AAA+_ATPase"/>
</dbReference>
<keyword evidence="6" id="KW-0378">Hydrolase</keyword>
<protein>
    <recommendedName>
        <fullName evidence="1">non-specific serine/threonine protein kinase</fullName>
        <ecNumber evidence="1">2.7.11.1</ecNumber>
    </recommendedName>
</protein>
<dbReference type="PROSITE" id="PS51146">
    <property type="entry name" value="KAIC"/>
    <property type="match status" value="2"/>
</dbReference>
<dbReference type="NCBIfam" id="NF006799">
    <property type="entry name" value="PRK09302.1"/>
    <property type="match status" value="1"/>
</dbReference>
<keyword evidence="3" id="KW-0808">Transferase</keyword>
<organism evidence="8 9">
    <name type="scientific">Methylocystis heyeri</name>
    <dbReference type="NCBI Taxonomy" id="391905"/>
    <lineage>
        <taxon>Bacteria</taxon>
        <taxon>Pseudomonadati</taxon>
        <taxon>Pseudomonadota</taxon>
        <taxon>Alphaproteobacteria</taxon>
        <taxon>Hyphomicrobiales</taxon>
        <taxon>Methylocystaceae</taxon>
        <taxon>Methylocystis</taxon>
    </lineage>
</organism>
<evidence type="ECO:0000256" key="6">
    <source>
        <dbReference type="ARBA" id="ARBA00022801"/>
    </source>
</evidence>
<name>A0A6B8KGE8_9HYPH</name>
<keyword evidence="9" id="KW-1185">Reference proteome</keyword>
<dbReference type="OrthoDB" id="9787927at2"/>
<dbReference type="Proteomes" id="UP000309061">
    <property type="component" value="Chromosome"/>
</dbReference>
<evidence type="ECO:0000313" key="9">
    <source>
        <dbReference type="Proteomes" id="UP000309061"/>
    </source>
</evidence>
<feature type="domain" description="KaiC" evidence="7">
    <location>
        <begin position="262"/>
        <end position="488"/>
    </location>
</feature>
<dbReference type="Gene3D" id="3.40.50.300">
    <property type="entry name" value="P-loop containing nucleotide triphosphate hydrolases"/>
    <property type="match status" value="2"/>
</dbReference>
<evidence type="ECO:0000256" key="5">
    <source>
        <dbReference type="ARBA" id="ARBA00022777"/>
    </source>
</evidence>
<dbReference type="EC" id="2.7.11.1" evidence="1"/>
<keyword evidence="4" id="KW-0677">Repeat</keyword>
<feature type="domain" description="KaiC" evidence="7">
    <location>
        <begin position="22"/>
        <end position="261"/>
    </location>
</feature>
<dbReference type="AlphaFoldDB" id="A0A6B8KGE8"/>
<keyword evidence="5" id="KW-0418">Kinase</keyword>
<evidence type="ECO:0000259" key="7">
    <source>
        <dbReference type="PROSITE" id="PS51146"/>
    </source>
</evidence>
<reference evidence="8 9" key="1">
    <citation type="submission" date="2019-11" db="EMBL/GenBank/DDBJ databases">
        <title>The genome sequence of Methylocystis heyeri.</title>
        <authorList>
            <person name="Oshkin I.Y."/>
            <person name="Miroshnikov K."/>
            <person name="Dedysh S.N."/>
        </authorList>
    </citation>
    <scope>NUCLEOTIDE SEQUENCE [LARGE SCALE GENOMIC DNA]</scope>
    <source>
        <strain evidence="8 9">H2</strain>
    </source>
</reference>
<dbReference type="InterPro" id="IPR051347">
    <property type="entry name" value="Circadian_clock_KaiC-rel"/>
</dbReference>
<dbReference type="InterPro" id="IPR010624">
    <property type="entry name" value="KaiC_dom"/>
</dbReference>
<evidence type="ECO:0000256" key="4">
    <source>
        <dbReference type="ARBA" id="ARBA00022737"/>
    </source>
</evidence>
<evidence type="ECO:0000256" key="3">
    <source>
        <dbReference type="ARBA" id="ARBA00022679"/>
    </source>
</evidence>
<dbReference type="GO" id="GO:0005524">
    <property type="term" value="F:ATP binding"/>
    <property type="evidence" value="ECO:0007669"/>
    <property type="project" value="InterPro"/>
</dbReference>
<evidence type="ECO:0000313" key="8">
    <source>
        <dbReference type="EMBL" id="QGM46071.1"/>
    </source>
</evidence>
<dbReference type="InterPro" id="IPR014774">
    <property type="entry name" value="KaiC-like_dom"/>
</dbReference>
<dbReference type="EMBL" id="CP046052">
    <property type="protein sequence ID" value="QGM46071.1"/>
    <property type="molecule type" value="Genomic_DNA"/>
</dbReference>
<dbReference type="Pfam" id="PF06745">
    <property type="entry name" value="ATPase"/>
    <property type="match status" value="2"/>
</dbReference>
<dbReference type="KEGG" id="mhey:H2LOC_010405"/>
<dbReference type="GO" id="GO:0016787">
    <property type="term" value="F:hydrolase activity"/>
    <property type="evidence" value="ECO:0007669"/>
    <property type="project" value="UniProtKB-KW"/>
</dbReference>
<dbReference type="GO" id="GO:0004674">
    <property type="term" value="F:protein serine/threonine kinase activity"/>
    <property type="evidence" value="ECO:0007669"/>
    <property type="project" value="UniProtKB-EC"/>
</dbReference>
<evidence type="ECO:0000256" key="2">
    <source>
        <dbReference type="ARBA" id="ARBA00022553"/>
    </source>
</evidence>
<dbReference type="PANTHER" id="PTHR42926:SF1">
    <property type="entry name" value="CIRCADIAN CLOCK OSCILLATOR PROTEIN KAIC 1"/>
    <property type="match status" value="1"/>
</dbReference>
<gene>
    <name evidence="8" type="primary">kaiC</name>
    <name evidence="8" type="ORF">H2LOC_010405</name>
</gene>